<dbReference type="SUPFAM" id="SSF55821">
    <property type="entry name" value="YrdC/RibB"/>
    <property type="match status" value="1"/>
</dbReference>
<keyword evidence="4" id="KW-0963">Cytoplasm</keyword>
<comment type="similarity">
    <text evidence="2">Belongs to the SUA5 family.</text>
</comment>
<keyword evidence="6" id="KW-0819">tRNA processing</keyword>
<comment type="subcellular location">
    <subcellularLocation>
        <location evidence="1">Cytoplasm</location>
    </subcellularLocation>
</comment>
<evidence type="ECO:0000256" key="6">
    <source>
        <dbReference type="ARBA" id="ARBA00022694"/>
    </source>
</evidence>
<dbReference type="InterPro" id="IPR050156">
    <property type="entry name" value="TC-AMP_synthase_SUA5"/>
</dbReference>
<feature type="domain" description="YrdC-like" evidence="12">
    <location>
        <begin position="5"/>
        <end position="189"/>
    </location>
</feature>
<evidence type="ECO:0000313" key="14">
    <source>
        <dbReference type="Proteomes" id="UP001432099"/>
    </source>
</evidence>
<evidence type="ECO:0000256" key="10">
    <source>
        <dbReference type="ARBA" id="ARBA00029774"/>
    </source>
</evidence>
<dbReference type="Pfam" id="PF01300">
    <property type="entry name" value="Sua5_yciO_yrdC"/>
    <property type="match status" value="1"/>
</dbReference>
<comment type="catalytic activity">
    <reaction evidence="11">
        <text>L-threonine + hydrogencarbonate + ATP = L-threonylcarbamoyladenylate + diphosphate + H2O</text>
        <dbReference type="Rhea" id="RHEA:36407"/>
        <dbReference type="ChEBI" id="CHEBI:15377"/>
        <dbReference type="ChEBI" id="CHEBI:17544"/>
        <dbReference type="ChEBI" id="CHEBI:30616"/>
        <dbReference type="ChEBI" id="CHEBI:33019"/>
        <dbReference type="ChEBI" id="CHEBI:57926"/>
        <dbReference type="ChEBI" id="CHEBI:73682"/>
        <dbReference type="EC" id="2.7.7.87"/>
    </reaction>
</comment>
<dbReference type="EMBL" id="AP028127">
    <property type="protein sequence ID" value="BEH91755.1"/>
    <property type="molecule type" value="Genomic_DNA"/>
</dbReference>
<dbReference type="PROSITE" id="PS51163">
    <property type="entry name" value="YRDC"/>
    <property type="match status" value="1"/>
</dbReference>
<evidence type="ECO:0000256" key="4">
    <source>
        <dbReference type="ARBA" id="ARBA00022490"/>
    </source>
</evidence>
<dbReference type="RefSeq" id="WP_262950852.1">
    <property type="nucleotide sequence ID" value="NZ_AP028127.1"/>
</dbReference>
<dbReference type="NCBIfam" id="TIGR00057">
    <property type="entry name" value="L-threonylcarbamoyladenylate synthase"/>
    <property type="match status" value="1"/>
</dbReference>
<keyword evidence="8" id="KW-0547">Nucleotide-binding</keyword>
<evidence type="ECO:0000256" key="1">
    <source>
        <dbReference type="ARBA" id="ARBA00004496"/>
    </source>
</evidence>
<keyword evidence="14" id="KW-1185">Reference proteome</keyword>
<reference evidence="13" key="1">
    <citation type="journal article" date="2024" name="Int. J. Syst. Evol. Microbiol.">
        <title>Turicibacter faecis sp. nov., isolated from faeces of heart failure mouse model.</title>
        <authorList>
            <person name="Imamura Y."/>
            <person name="Motooka D."/>
            <person name="Nakajima Y."/>
            <person name="Ito S."/>
            <person name="Kitakaze M."/>
            <person name="Iida T."/>
            <person name="Nakamura S."/>
        </authorList>
    </citation>
    <scope>NUCLEOTIDE SEQUENCE</scope>
    <source>
        <strain evidence="13">TC023</strain>
    </source>
</reference>
<proteinExistence type="inferred from homology"/>
<dbReference type="PANTHER" id="PTHR17490:SF16">
    <property type="entry name" value="THREONYLCARBAMOYL-AMP SYNTHASE"/>
    <property type="match status" value="1"/>
</dbReference>
<protein>
    <recommendedName>
        <fullName evidence="10">L-threonylcarbamoyladenylate synthase</fullName>
        <ecNumber evidence="3">2.7.7.87</ecNumber>
    </recommendedName>
    <alternativeName>
        <fullName evidence="10">L-threonylcarbamoyladenylate synthase</fullName>
    </alternativeName>
</protein>
<accession>A0ABN6ZIW7</accession>
<evidence type="ECO:0000256" key="9">
    <source>
        <dbReference type="ARBA" id="ARBA00022840"/>
    </source>
</evidence>
<dbReference type="PANTHER" id="PTHR17490">
    <property type="entry name" value="SUA5"/>
    <property type="match status" value="1"/>
</dbReference>
<evidence type="ECO:0000256" key="2">
    <source>
        <dbReference type="ARBA" id="ARBA00007663"/>
    </source>
</evidence>
<evidence type="ECO:0000256" key="11">
    <source>
        <dbReference type="ARBA" id="ARBA00048366"/>
    </source>
</evidence>
<dbReference type="Proteomes" id="UP001432099">
    <property type="component" value="Chromosome"/>
</dbReference>
<dbReference type="Gene3D" id="3.90.870.10">
    <property type="entry name" value="DHBP synthase"/>
    <property type="match status" value="1"/>
</dbReference>
<evidence type="ECO:0000256" key="5">
    <source>
        <dbReference type="ARBA" id="ARBA00022679"/>
    </source>
</evidence>
<name>A0ABN6ZIW7_9FIRM</name>
<evidence type="ECO:0000256" key="8">
    <source>
        <dbReference type="ARBA" id="ARBA00022741"/>
    </source>
</evidence>
<evidence type="ECO:0000313" key="13">
    <source>
        <dbReference type="EMBL" id="BEH91755.1"/>
    </source>
</evidence>
<keyword evidence="7" id="KW-0548">Nucleotidyltransferase</keyword>
<gene>
    <name evidence="13" type="ORF">T23_18570</name>
</gene>
<evidence type="ECO:0000259" key="12">
    <source>
        <dbReference type="PROSITE" id="PS51163"/>
    </source>
</evidence>
<keyword evidence="5" id="KW-0808">Transferase</keyword>
<dbReference type="InterPro" id="IPR017945">
    <property type="entry name" value="DHBP_synth_RibB-like_a/b_dom"/>
</dbReference>
<evidence type="ECO:0000256" key="7">
    <source>
        <dbReference type="ARBA" id="ARBA00022695"/>
    </source>
</evidence>
<dbReference type="EC" id="2.7.7.87" evidence="3"/>
<organism evidence="13 14">
    <name type="scientific">Turicibacter faecis</name>
    <dbReference type="NCBI Taxonomy" id="2963365"/>
    <lineage>
        <taxon>Bacteria</taxon>
        <taxon>Bacillati</taxon>
        <taxon>Bacillota</taxon>
        <taxon>Erysipelotrichia</taxon>
        <taxon>Erysipelotrichales</taxon>
        <taxon>Turicibacteraceae</taxon>
        <taxon>Turicibacter</taxon>
    </lineage>
</organism>
<dbReference type="InterPro" id="IPR006070">
    <property type="entry name" value="Sua5-like_dom"/>
</dbReference>
<sequence length="201" mass="22102">MIYHYHELSDALARVTQEDIIVFPTDTVYGIGASIYSPQAIQEIFEIKQRPTDKSLIVLCANKKQLEEIVGPLSSDIEGLVDRFLPGALTLVLNCCKSLCKEITRGKQTIGVRIPNHPVSIQLLNQLGPLATTSANVSGEPSPTKVEKSNPIMNQVPYVFDIGETEAGVPSTILDCTTSEYKILREGAIPAEDIYKFLNKK</sequence>
<keyword evidence="9" id="KW-0067">ATP-binding</keyword>
<evidence type="ECO:0000256" key="3">
    <source>
        <dbReference type="ARBA" id="ARBA00012584"/>
    </source>
</evidence>